<keyword evidence="1" id="KW-0812">Transmembrane</keyword>
<keyword evidence="1" id="KW-1133">Transmembrane helix</keyword>
<keyword evidence="1" id="KW-0472">Membrane</keyword>
<evidence type="ECO:0000313" key="3">
    <source>
        <dbReference type="Proteomes" id="UP000295164"/>
    </source>
</evidence>
<dbReference type="RefSeq" id="WP_131850211.1">
    <property type="nucleotide sequence ID" value="NZ_SKFH01000001.1"/>
</dbReference>
<gene>
    <name evidence="2" type="ORF">E0486_00690</name>
</gene>
<organism evidence="2 3">
    <name type="scientific">Flaviaesturariibacter aridisoli</name>
    <dbReference type="NCBI Taxonomy" id="2545761"/>
    <lineage>
        <taxon>Bacteria</taxon>
        <taxon>Pseudomonadati</taxon>
        <taxon>Bacteroidota</taxon>
        <taxon>Chitinophagia</taxon>
        <taxon>Chitinophagales</taxon>
        <taxon>Chitinophagaceae</taxon>
        <taxon>Flaviaestuariibacter</taxon>
    </lineage>
</organism>
<accession>A0A4R4EAJ2</accession>
<evidence type="ECO:0000256" key="1">
    <source>
        <dbReference type="SAM" id="Phobius"/>
    </source>
</evidence>
<dbReference type="AlphaFoldDB" id="A0A4R4EAJ2"/>
<evidence type="ECO:0000313" key="2">
    <source>
        <dbReference type="EMBL" id="TCZ74855.1"/>
    </source>
</evidence>
<comment type="caution">
    <text evidence="2">The sequence shown here is derived from an EMBL/GenBank/DDBJ whole genome shotgun (WGS) entry which is preliminary data.</text>
</comment>
<keyword evidence="3" id="KW-1185">Reference proteome</keyword>
<dbReference type="Proteomes" id="UP000295164">
    <property type="component" value="Unassembled WGS sequence"/>
</dbReference>
<sequence>MFKFIKKYAETIDHIDIYPIISLLVFFLFFVVMLWFVKRMRKEAVQEISNLPLEDSAQPAPLHF</sequence>
<dbReference type="EMBL" id="SKFH01000001">
    <property type="protein sequence ID" value="TCZ74855.1"/>
    <property type="molecule type" value="Genomic_DNA"/>
</dbReference>
<feature type="transmembrane region" description="Helical" evidence="1">
    <location>
        <begin position="17"/>
        <end position="37"/>
    </location>
</feature>
<reference evidence="2 3" key="1">
    <citation type="submission" date="2019-03" db="EMBL/GenBank/DDBJ databases">
        <authorList>
            <person name="Kim M.K.M."/>
        </authorList>
    </citation>
    <scope>NUCLEOTIDE SEQUENCE [LARGE SCALE GENOMIC DNA]</scope>
    <source>
        <strain evidence="2 3">17J68-15</strain>
    </source>
</reference>
<proteinExistence type="predicted"/>
<name>A0A4R4EAJ2_9BACT</name>
<protein>
    <submittedName>
        <fullName evidence="2">CcoQ/FixQ family Cbb3-type cytochrome c oxidase assembly chaperone</fullName>
    </submittedName>
</protein>